<organism evidence="1 2">
    <name type="scientific">Ramazzottius varieornatus</name>
    <name type="common">Water bear</name>
    <name type="synonym">Tardigrade</name>
    <dbReference type="NCBI Taxonomy" id="947166"/>
    <lineage>
        <taxon>Eukaryota</taxon>
        <taxon>Metazoa</taxon>
        <taxon>Ecdysozoa</taxon>
        <taxon>Tardigrada</taxon>
        <taxon>Eutardigrada</taxon>
        <taxon>Parachela</taxon>
        <taxon>Hypsibioidea</taxon>
        <taxon>Ramazzottiidae</taxon>
        <taxon>Ramazzottius</taxon>
    </lineage>
</organism>
<dbReference type="EMBL" id="BDGG01000001">
    <property type="protein sequence ID" value="GAU87119.1"/>
    <property type="molecule type" value="Genomic_DNA"/>
</dbReference>
<dbReference type="AlphaFoldDB" id="A0A1D1UB55"/>
<evidence type="ECO:0000313" key="1">
    <source>
        <dbReference type="EMBL" id="GAU87119.1"/>
    </source>
</evidence>
<dbReference type="Proteomes" id="UP000186922">
    <property type="component" value="Unassembled WGS sequence"/>
</dbReference>
<accession>A0A1D1UB55</accession>
<protein>
    <submittedName>
        <fullName evidence="1">Uncharacterized protein</fullName>
    </submittedName>
</protein>
<sequence length="117" mass="12694">MAEDNVGGKEGRLRYKLSIASRLLYKLIKDTRMLEADRQRLLTENQQIKEKLGHSLAQFDINQAVNGAIAAAYSTALAANNVKGAPVSLRPPPAVVTLPLPTANGGPLMDTVWDLLK</sequence>
<proteinExistence type="predicted"/>
<comment type="caution">
    <text evidence="1">The sequence shown here is derived from an EMBL/GenBank/DDBJ whole genome shotgun (WGS) entry which is preliminary data.</text>
</comment>
<reference evidence="1 2" key="1">
    <citation type="journal article" date="2016" name="Nat. Commun.">
        <title>Extremotolerant tardigrade genome and improved radiotolerance of human cultured cells by tardigrade-unique protein.</title>
        <authorList>
            <person name="Hashimoto T."/>
            <person name="Horikawa D.D."/>
            <person name="Saito Y."/>
            <person name="Kuwahara H."/>
            <person name="Kozuka-Hata H."/>
            <person name="Shin-I T."/>
            <person name="Minakuchi Y."/>
            <person name="Ohishi K."/>
            <person name="Motoyama A."/>
            <person name="Aizu T."/>
            <person name="Enomoto A."/>
            <person name="Kondo K."/>
            <person name="Tanaka S."/>
            <person name="Hara Y."/>
            <person name="Koshikawa S."/>
            <person name="Sagara H."/>
            <person name="Miura T."/>
            <person name="Yokobori S."/>
            <person name="Miyagawa K."/>
            <person name="Suzuki Y."/>
            <person name="Kubo T."/>
            <person name="Oyama M."/>
            <person name="Kohara Y."/>
            <person name="Fujiyama A."/>
            <person name="Arakawa K."/>
            <person name="Katayama T."/>
            <person name="Toyoda A."/>
            <person name="Kunieda T."/>
        </authorList>
    </citation>
    <scope>NUCLEOTIDE SEQUENCE [LARGE SCALE GENOMIC DNA]</scope>
    <source>
        <strain evidence="1 2">YOKOZUNA-1</strain>
    </source>
</reference>
<gene>
    <name evidence="1" type="primary">RvY_00016-1</name>
    <name evidence="1" type="synonym">RvY_00016.1</name>
    <name evidence="1" type="ORF">RvY_00016</name>
</gene>
<name>A0A1D1UB55_RAMVA</name>
<keyword evidence="2" id="KW-1185">Reference proteome</keyword>
<evidence type="ECO:0000313" key="2">
    <source>
        <dbReference type="Proteomes" id="UP000186922"/>
    </source>
</evidence>